<feature type="compositionally biased region" description="Basic and acidic residues" evidence="1">
    <location>
        <begin position="355"/>
        <end position="371"/>
    </location>
</feature>
<evidence type="ECO:0000313" key="3">
    <source>
        <dbReference type="RefSeq" id="XP_012939082.1"/>
    </source>
</evidence>
<dbReference type="RefSeq" id="XP_012939082.1">
    <property type="nucleotide sequence ID" value="XM_013083628.2"/>
</dbReference>
<feature type="region of interest" description="Disordered" evidence="1">
    <location>
        <begin position="300"/>
        <end position="401"/>
    </location>
</feature>
<feature type="compositionally biased region" description="Polar residues" evidence="1">
    <location>
        <begin position="90"/>
        <end position="116"/>
    </location>
</feature>
<organism evidence="2 3">
    <name type="scientific">Aplysia californica</name>
    <name type="common">California sea hare</name>
    <dbReference type="NCBI Taxonomy" id="6500"/>
    <lineage>
        <taxon>Eukaryota</taxon>
        <taxon>Metazoa</taxon>
        <taxon>Spiralia</taxon>
        <taxon>Lophotrochozoa</taxon>
        <taxon>Mollusca</taxon>
        <taxon>Gastropoda</taxon>
        <taxon>Heterobranchia</taxon>
        <taxon>Euthyneura</taxon>
        <taxon>Tectipleura</taxon>
        <taxon>Aplysiida</taxon>
        <taxon>Aplysioidea</taxon>
        <taxon>Aplysiidae</taxon>
        <taxon>Aplysia</taxon>
    </lineage>
</organism>
<reference evidence="3" key="1">
    <citation type="submission" date="2025-08" db="UniProtKB">
        <authorList>
            <consortium name="RefSeq"/>
        </authorList>
    </citation>
    <scope>IDENTIFICATION</scope>
</reference>
<protein>
    <submittedName>
        <fullName evidence="3">Uncharacterized protein LOC106012028</fullName>
    </submittedName>
</protein>
<gene>
    <name evidence="3" type="primary">LOC106012028</name>
</gene>
<evidence type="ECO:0000256" key="1">
    <source>
        <dbReference type="SAM" id="MobiDB-lite"/>
    </source>
</evidence>
<evidence type="ECO:0000313" key="2">
    <source>
        <dbReference type="Proteomes" id="UP000694888"/>
    </source>
</evidence>
<feature type="compositionally biased region" description="Low complexity" evidence="1">
    <location>
        <begin position="56"/>
        <end position="74"/>
    </location>
</feature>
<feature type="compositionally biased region" description="Polar residues" evidence="1">
    <location>
        <begin position="140"/>
        <end position="150"/>
    </location>
</feature>
<dbReference type="GeneID" id="106012028"/>
<dbReference type="Proteomes" id="UP000694888">
    <property type="component" value="Unplaced"/>
</dbReference>
<sequence>MTDLEGTDADGELSDEEVLRSGSQTGVSDQEESQQKVRMGRNVSTRVPIVSLTAKVDNSPSSYINSSSDPVSSILERIDAELDDMDRRNTQTFPSTQAHTSALRPRSSSHGKSSPADTGLGSVSFADDLELTDKDRLTNCHPQQKDQISGSAEIYSEANTTDAFTDDDASRRHDDNNPSDLDSIAAQQIDRKFKEIMRKKKVPPDLPPHPGRPLGALSSRLRSRSANRASANMLSTGTDDKKQQGTDDKDGGGGDGGSGGTGYGQTSGRLGFGAGYGTDNESVKTEDFESKFMNLIVNGSDTERADTAGSAASTARNKSESRINGRSDRTRGGGACGERADKNETALKNTLTPTEDNKQENKRDDANDIIHRLRSIAQSSTPAAPTPILSRPRSVSPTRNR</sequence>
<feature type="compositionally biased region" description="Basic and acidic residues" evidence="1">
    <location>
        <begin position="317"/>
        <end position="331"/>
    </location>
</feature>
<feature type="compositionally biased region" description="Basic and acidic residues" evidence="1">
    <location>
        <begin position="76"/>
        <end position="89"/>
    </location>
</feature>
<feature type="region of interest" description="Disordered" evidence="1">
    <location>
        <begin position="1"/>
        <end position="281"/>
    </location>
</feature>
<feature type="compositionally biased region" description="Gly residues" evidence="1">
    <location>
        <begin position="253"/>
        <end position="276"/>
    </location>
</feature>
<accession>A0ABM1A1S9</accession>
<feature type="compositionally biased region" description="Low complexity" evidence="1">
    <location>
        <begin position="212"/>
        <end position="237"/>
    </location>
</feature>
<name>A0ABM1A1S9_APLCA</name>
<keyword evidence="2" id="KW-1185">Reference proteome</keyword>
<feature type="compositionally biased region" description="Basic and acidic residues" evidence="1">
    <location>
        <begin position="238"/>
        <end position="252"/>
    </location>
</feature>
<proteinExistence type="predicted"/>
<feature type="compositionally biased region" description="Acidic residues" evidence="1">
    <location>
        <begin position="1"/>
        <end position="16"/>
    </location>
</feature>